<dbReference type="PANTHER" id="PTHR12791">
    <property type="entry name" value="GOLGI SNARE BET1-RELATED"/>
    <property type="match status" value="1"/>
</dbReference>
<evidence type="ECO:0000256" key="2">
    <source>
        <dbReference type="ARBA" id="ARBA00022448"/>
    </source>
</evidence>
<dbReference type="GO" id="GO:0015031">
    <property type="term" value="P:protein transport"/>
    <property type="evidence" value="ECO:0007669"/>
    <property type="project" value="UniProtKB-KW"/>
</dbReference>
<organism evidence="11 12">
    <name type="scientific">Galdieria yellowstonensis</name>
    <dbReference type="NCBI Taxonomy" id="3028027"/>
    <lineage>
        <taxon>Eukaryota</taxon>
        <taxon>Rhodophyta</taxon>
        <taxon>Bangiophyceae</taxon>
        <taxon>Galdieriales</taxon>
        <taxon>Galdieriaceae</taxon>
        <taxon>Galdieria</taxon>
    </lineage>
</organism>
<proteinExistence type="inferred from homology"/>
<dbReference type="SUPFAM" id="SSF58038">
    <property type="entry name" value="SNARE fusion complex"/>
    <property type="match status" value="1"/>
</dbReference>
<dbReference type="InterPro" id="IPR000727">
    <property type="entry name" value="T_SNARE_dom"/>
</dbReference>
<evidence type="ECO:0000313" key="11">
    <source>
        <dbReference type="EMBL" id="KAK4526050.1"/>
    </source>
</evidence>
<keyword evidence="6" id="KW-0333">Golgi apparatus</keyword>
<dbReference type="Pfam" id="PF09177">
    <property type="entry name" value="STX6_10_61_N"/>
    <property type="match status" value="1"/>
</dbReference>
<evidence type="ECO:0000256" key="7">
    <source>
        <dbReference type="ARBA" id="ARBA00023136"/>
    </source>
</evidence>
<comment type="subcellular location">
    <subcellularLocation>
        <location evidence="8">Golgi apparatus</location>
        <location evidence="8">trans-Golgi network membrane</location>
        <topology evidence="8">Single-pass type IV membrane protein</topology>
    </subcellularLocation>
</comment>
<evidence type="ECO:0000256" key="4">
    <source>
        <dbReference type="ARBA" id="ARBA00022927"/>
    </source>
</evidence>
<feature type="transmembrane region" description="Helical" evidence="9">
    <location>
        <begin position="246"/>
        <end position="265"/>
    </location>
</feature>
<evidence type="ECO:0000256" key="9">
    <source>
        <dbReference type="SAM" id="Phobius"/>
    </source>
</evidence>
<dbReference type="GO" id="GO:0016020">
    <property type="term" value="C:membrane"/>
    <property type="evidence" value="ECO:0007669"/>
    <property type="project" value="InterPro"/>
</dbReference>
<dbReference type="SUPFAM" id="SSF47661">
    <property type="entry name" value="t-snare proteins"/>
    <property type="match status" value="1"/>
</dbReference>
<keyword evidence="12" id="KW-1185">Reference proteome</keyword>
<dbReference type="PROSITE" id="PS50192">
    <property type="entry name" value="T_SNARE"/>
    <property type="match status" value="1"/>
</dbReference>
<gene>
    <name evidence="11" type="ORF">GAYE_SCF19G3961</name>
</gene>
<comment type="similarity">
    <text evidence="1">Belongs to the syntaxin family.</text>
</comment>
<keyword evidence="2" id="KW-0813">Transport</keyword>
<dbReference type="Proteomes" id="UP001300502">
    <property type="component" value="Unassembled WGS sequence"/>
</dbReference>
<reference evidence="11 12" key="1">
    <citation type="submission" date="2022-07" db="EMBL/GenBank/DDBJ databases">
        <title>Genome-wide signatures of adaptation to extreme environments.</title>
        <authorList>
            <person name="Cho C.H."/>
            <person name="Yoon H.S."/>
        </authorList>
    </citation>
    <scope>NUCLEOTIDE SEQUENCE [LARGE SCALE GENOMIC DNA]</scope>
    <source>
        <strain evidence="11 12">108.79 E11</strain>
    </source>
</reference>
<accession>A0AAV9IF10</accession>
<sequence>MQSHHILSSPSQQDPFYVVRDQVKESLVSIRDIFERWKRLLFSTNTATSEEFDWLHTQLQNSLRSVYLDLQELQKTVNVVERNPVKFNLSQFEVDSRKRFVSETMNELENIKSTLQSSRTLQKLEADKKQALGGGASSLAVKKSSVFEDERKERAARNMERLNDQYIQDEAARQESLVEQQDGNLDELANAVIRIGNMGKEIHQELNEHNRMLEEVEGRFDSTRGRMQLLQGRLSRLVRETGRGQFCLIIGLFFLFIILTMLVIGL</sequence>
<dbReference type="FunFam" id="1.20.58.90:FF:000004">
    <property type="entry name" value="Syntaxin 10"/>
    <property type="match status" value="1"/>
</dbReference>
<feature type="domain" description="T-SNARE coiled-coil homology" evidence="10">
    <location>
        <begin position="175"/>
        <end position="237"/>
    </location>
</feature>
<keyword evidence="4" id="KW-0653">Protein transport</keyword>
<evidence type="ECO:0000256" key="1">
    <source>
        <dbReference type="ARBA" id="ARBA00009063"/>
    </source>
</evidence>
<dbReference type="Gene3D" id="1.20.58.90">
    <property type="match status" value="1"/>
</dbReference>
<dbReference type="GO" id="GO:0048193">
    <property type="term" value="P:Golgi vesicle transport"/>
    <property type="evidence" value="ECO:0007669"/>
    <property type="project" value="InterPro"/>
</dbReference>
<dbReference type="InterPro" id="IPR015260">
    <property type="entry name" value="Syntaxin-6/10/61_N"/>
</dbReference>
<dbReference type="GO" id="GO:0005794">
    <property type="term" value="C:Golgi apparatus"/>
    <property type="evidence" value="ECO:0007669"/>
    <property type="project" value="UniProtKB-SubCell"/>
</dbReference>
<evidence type="ECO:0000259" key="10">
    <source>
        <dbReference type="PROSITE" id="PS50192"/>
    </source>
</evidence>
<keyword evidence="7 9" id="KW-0472">Membrane</keyword>
<evidence type="ECO:0000256" key="6">
    <source>
        <dbReference type="ARBA" id="ARBA00023034"/>
    </source>
</evidence>
<protein>
    <recommendedName>
        <fullName evidence="10">t-SNARE coiled-coil homology domain-containing protein</fullName>
    </recommendedName>
</protein>
<evidence type="ECO:0000256" key="5">
    <source>
        <dbReference type="ARBA" id="ARBA00022989"/>
    </source>
</evidence>
<keyword evidence="3 9" id="KW-0812">Transmembrane</keyword>
<dbReference type="SMART" id="SM00397">
    <property type="entry name" value="t_SNARE"/>
    <property type="match status" value="1"/>
</dbReference>
<evidence type="ECO:0000313" key="12">
    <source>
        <dbReference type="Proteomes" id="UP001300502"/>
    </source>
</evidence>
<dbReference type="CDD" id="cd15841">
    <property type="entry name" value="SNARE_Qc"/>
    <property type="match status" value="1"/>
</dbReference>
<evidence type="ECO:0000256" key="8">
    <source>
        <dbReference type="ARBA" id="ARBA00037801"/>
    </source>
</evidence>
<dbReference type="AlphaFoldDB" id="A0AAV9IF10"/>
<comment type="caution">
    <text evidence="11">The sequence shown here is derived from an EMBL/GenBank/DDBJ whole genome shotgun (WGS) entry which is preliminary data.</text>
</comment>
<evidence type="ECO:0000256" key="3">
    <source>
        <dbReference type="ARBA" id="ARBA00022692"/>
    </source>
</evidence>
<dbReference type="EMBL" id="JANCYU010000036">
    <property type="protein sequence ID" value="KAK4526050.1"/>
    <property type="molecule type" value="Genomic_DNA"/>
</dbReference>
<dbReference type="CDD" id="cd21443">
    <property type="entry name" value="SNARE_NTD_STX6_STX10"/>
    <property type="match status" value="1"/>
</dbReference>
<name>A0AAV9IF10_9RHOD</name>
<keyword evidence="5 9" id="KW-1133">Transmembrane helix</keyword>
<dbReference type="InterPro" id="IPR010989">
    <property type="entry name" value="SNARE"/>
</dbReference>
<dbReference type="Gene3D" id="1.20.5.110">
    <property type="match status" value="1"/>
</dbReference>